<reference evidence="3" key="1">
    <citation type="journal article" date="2013" name="Environ. Microbiol.">
        <title>Microbiota from the distal guts of lean and obese adolescents exhibit partial functional redundancy besides clear differences in community structure.</title>
        <authorList>
            <person name="Ferrer M."/>
            <person name="Ruiz A."/>
            <person name="Lanza F."/>
            <person name="Haange S.B."/>
            <person name="Oberbach A."/>
            <person name="Till H."/>
            <person name="Bargiela R."/>
            <person name="Campoy C."/>
            <person name="Segura M.T."/>
            <person name="Richter M."/>
            <person name="von Bergen M."/>
            <person name="Seifert J."/>
            <person name="Suarez A."/>
        </authorList>
    </citation>
    <scope>NUCLEOTIDE SEQUENCE</scope>
</reference>
<dbReference type="Pfam" id="PF07726">
    <property type="entry name" value="AAA_3"/>
    <property type="match status" value="1"/>
</dbReference>
<comment type="caution">
    <text evidence="3">The sequence shown here is derived from an EMBL/GenBank/DDBJ whole genome shotgun (WGS) entry which is preliminary data.</text>
</comment>
<organism evidence="3">
    <name type="scientific">human gut metagenome</name>
    <dbReference type="NCBI Taxonomy" id="408170"/>
    <lineage>
        <taxon>unclassified sequences</taxon>
        <taxon>metagenomes</taxon>
        <taxon>organismal metagenomes</taxon>
    </lineage>
</organism>
<dbReference type="PANTHER" id="PTHR42759">
    <property type="entry name" value="MOXR FAMILY PROTEIN"/>
    <property type="match status" value="1"/>
</dbReference>
<dbReference type="Pfam" id="PF17863">
    <property type="entry name" value="AAA_lid_2"/>
    <property type="match status" value="1"/>
</dbReference>
<dbReference type="EMBL" id="AJWZ01003924">
    <property type="protein sequence ID" value="EKC66892.1"/>
    <property type="molecule type" value="Genomic_DNA"/>
</dbReference>
<protein>
    <submittedName>
        <fullName evidence="3">AAA family ATPase</fullName>
    </submittedName>
</protein>
<dbReference type="InterPro" id="IPR050764">
    <property type="entry name" value="CbbQ/NirQ/NorQ/GpvN"/>
</dbReference>
<feature type="domain" description="ChlI/MoxR AAA lid" evidence="2">
    <location>
        <begin position="90"/>
        <end position="145"/>
    </location>
</feature>
<dbReference type="GO" id="GO:0016887">
    <property type="term" value="F:ATP hydrolysis activity"/>
    <property type="evidence" value="ECO:0007669"/>
    <property type="project" value="InterPro"/>
</dbReference>
<dbReference type="Gene3D" id="3.40.50.300">
    <property type="entry name" value="P-loop containing nucleotide triphosphate hydrolases"/>
    <property type="match status" value="1"/>
</dbReference>
<evidence type="ECO:0000259" key="1">
    <source>
        <dbReference type="Pfam" id="PF07726"/>
    </source>
</evidence>
<accession>K1T1V6</accession>
<feature type="non-terminal residue" evidence="3">
    <location>
        <position position="1"/>
    </location>
</feature>
<dbReference type="GO" id="GO:0005524">
    <property type="term" value="F:ATP binding"/>
    <property type="evidence" value="ECO:0007669"/>
    <property type="project" value="InterPro"/>
</dbReference>
<proteinExistence type="predicted"/>
<feature type="domain" description="ATPase AAA-3" evidence="1">
    <location>
        <begin position="1"/>
        <end position="27"/>
    </location>
</feature>
<dbReference type="PANTHER" id="PTHR42759:SF5">
    <property type="entry name" value="METHANOL DEHYDROGENASE REGULATOR"/>
    <property type="match status" value="1"/>
</dbReference>
<dbReference type="InterPro" id="IPR041628">
    <property type="entry name" value="ChlI/MoxR_AAA_lid"/>
</dbReference>
<gene>
    <name evidence="3" type="ORF">OBE_05714</name>
</gene>
<sequence>FVIATENPIESAGVFPLPEAQLDRFLMKLSMNLPTKEEELRILELYMEEDPLKSLTAVVSLEELLAARAEAAKIFVHPCIREYMVQIAEATRRADGILAGVSPRGTLGLLRCVKAYAYLQGRSYVIPDDVRTLAVPVLAHRLVCSFGSDTGSAAGRMENILSTVPVPTERFEP</sequence>
<dbReference type="InterPro" id="IPR027417">
    <property type="entry name" value="P-loop_NTPase"/>
</dbReference>
<dbReference type="Gene3D" id="1.10.8.80">
    <property type="entry name" value="Magnesium chelatase subunit I, C-Terminal domain"/>
    <property type="match status" value="1"/>
</dbReference>
<name>K1T1V6_9ZZZZ</name>
<dbReference type="SUPFAM" id="SSF52540">
    <property type="entry name" value="P-loop containing nucleoside triphosphate hydrolases"/>
    <property type="match status" value="1"/>
</dbReference>
<dbReference type="InterPro" id="IPR011703">
    <property type="entry name" value="ATPase_AAA-3"/>
</dbReference>
<evidence type="ECO:0000259" key="2">
    <source>
        <dbReference type="Pfam" id="PF17863"/>
    </source>
</evidence>
<evidence type="ECO:0000313" key="3">
    <source>
        <dbReference type="EMBL" id="EKC66892.1"/>
    </source>
</evidence>
<dbReference type="AlphaFoldDB" id="K1T1V6"/>